<gene>
    <name evidence="1" type="ORF">OIDMADRAFT_21323</name>
</gene>
<feature type="non-terminal residue" evidence="1">
    <location>
        <position position="133"/>
    </location>
</feature>
<name>A0A0C3CZR5_OIDMZ</name>
<dbReference type="Proteomes" id="UP000054321">
    <property type="component" value="Unassembled WGS sequence"/>
</dbReference>
<dbReference type="EMBL" id="KN832888">
    <property type="protein sequence ID" value="KIM95122.1"/>
    <property type="molecule type" value="Genomic_DNA"/>
</dbReference>
<organism evidence="1 2">
    <name type="scientific">Oidiodendron maius (strain Zn)</name>
    <dbReference type="NCBI Taxonomy" id="913774"/>
    <lineage>
        <taxon>Eukaryota</taxon>
        <taxon>Fungi</taxon>
        <taxon>Dikarya</taxon>
        <taxon>Ascomycota</taxon>
        <taxon>Pezizomycotina</taxon>
        <taxon>Leotiomycetes</taxon>
        <taxon>Leotiomycetes incertae sedis</taxon>
        <taxon>Myxotrichaceae</taxon>
        <taxon>Oidiodendron</taxon>
    </lineage>
</organism>
<proteinExistence type="predicted"/>
<keyword evidence="2" id="KW-1185">Reference proteome</keyword>
<dbReference type="HOGENOM" id="CLU_1911688_0_0_1"/>
<sequence length="133" mass="14392">MAKFRAQVPYIPRWATVYEAATQQDLYSFEIEGLSGGFTQDVALGESSAVSGNFGWSQAIQYPGEDWTIVLDGQWSATMNVDAAGSAFDMTEGTLSGVEASIQGSGAEFFDAELDWDLEIDNEFYETASEGGD</sequence>
<protein>
    <submittedName>
        <fullName evidence="1">Uncharacterized protein</fullName>
    </submittedName>
</protein>
<reference evidence="2" key="2">
    <citation type="submission" date="2015-01" db="EMBL/GenBank/DDBJ databases">
        <title>Evolutionary Origins and Diversification of the Mycorrhizal Mutualists.</title>
        <authorList>
            <consortium name="DOE Joint Genome Institute"/>
            <consortium name="Mycorrhizal Genomics Consortium"/>
            <person name="Kohler A."/>
            <person name="Kuo A."/>
            <person name="Nagy L.G."/>
            <person name="Floudas D."/>
            <person name="Copeland A."/>
            <person name="Barry K.W."/>
            <person name="Cichocki N."/>
            <person name="Veneault-Fourrey C."/>
            <person name="LaButti K."/>
            <person name="Lindquist E.A."/>
            <person name="Lipzen A."/>
            <person name="Lundell T."/>
            <person name="Morin E."/>
            <person name="Murat C."/>
            <person name="Riley R."/>
            <person name="Ohm R."/>
            <person name="Sun H."/>
            <person name="Tunlid A."/>
            <person name="Henrissat B."/>
            <person name="Grigoriev I.V."/>
            <person name="Hibbett D.S."/>
            <person name="Martin F."/>
        </authorList>
    </citation>
    <scope>NUCLEOTIDE SEQUENCE [LARGE SCALE GENOMIC DNA]</scope>
    <source>
        <strain evidence="2">Zn</strain>
    </source>
</reference>
<dbReference type="InParanoid" id="A0A0C3CZR5"/>
<reference evidence="1 2" key="1">
    <citation type="submission" date="2014-04" db="EMBL/GenBank/DDBJ databases">
        <authorList>
            <consortium name="DOE Joint Genome Institute"/>
            <person name="Kuo A."/>
            <person name="Martino E."/>
            <person name="Perotto S."/>
            <person name="Kohler A."/>
            <person name="Nagy L.G."/>
            <person name="Floudas D."/>
            <person name="Copeland A."/>
            <person name="Barry K.W."/>
            <person name="Cichocki N."/>
            <person name="Veneault-Fourrey C."/>
            <person name="LaButti K."/>
            <person name="Lindquist E.A."/>
            <person name="Lipzen A."/>
            <person name="Lundell T."/>
            <person name="Morin E."/>
            <person name="Murat C."/>
            <person name="Sun H."/>
            <person name="Tunlid A."/>
            <person name="Henrissat B."/>
            <person name="Grigoriev I.V."/>
            <person name="Hibbett D.S."/>
            <person name="Martin F."/>
            <person name="Nordberg H.P."/>
            <person name="Cantor M.N."/>
            <person name="Hua S.X."/>
        </authorList>
    </citation>
    <scope>NUCLEOTIDE SEQUENCE [LARGE SCALE GENOMIC DNA]</scope>
    <source>
        <strain evidence="1 2">Zn</strain>
    </source>
</reference>
<evidence type="ECO:0000313" key="2">
    <source>
        <dbReference type="Proteomes" id="UP000054321"/>
    </source>
</evidence>
<accession>A0A0C3CZR5</accession>
<dbReference type="AlphaFoldDB" id="A0A0C3CZR5"/>
<evidence type="ECO:0000313" key="1">
    <source>
        <dbReference type="EMBL" id="KIM95122.1"/>
    </source>
</evidence>